<dbReference type="SUPFAM" id="SSF52540">
    <property type="entry name" value="P-loop containing nucleoside triphosphate hydrolases"/>
    <property type="match status" value="1"/>
</dbReference>
<dbReference type="PANTHER" id="PTHR43519:SF1">
    <property type="entry name" value="ATP-DEPENDENT RNA HELICASE HRPB"/>
    <property type="match status" value="1"/>
</dbReference>
<feature type="domain" description="Helicase C-terminal" evidence="7">
    <location>
        <begin position="198"/>
        <end position="371"/>
    </location>
</feature>
<accession>A0A3A8PS78</accession>
<dbReference type="InterPro" id="IPR027417">
    <property type="entry name" value="P-loop_NTPase"/>
</dbReference>
<dbReference type="Proteomes" id="UP000272888">
    <property type="component" value="Unassembled WGS sequence"/>
</dbReference>
<evidence type="ECO:0000256" key="2">
    <source>
        <dbReference type="ARBA" id="ARBA00022801"/>
    </source>
</evidence>
<dbReference type="NCBIfam" id="TIGR01970">
    <property type="entry name" value="DEAH_box_HrpB"/>
    <property type="match status" value="1"/>
</dbReference>
<dbReference type="InterPro" id="IPR013689">
    <property type="entry name" value="RNA_helicase_ATP-dep_HrpB_C"/>
</dbReference>
<dbReference type="SMART" id="SM00487">
    <property type="entry name" value="DEXDc"/>
    <property type="match status" value="1"/>
</dbReference>
<evidence type="ECO:0000256" key="5">
    <source>
        <dbReference type="SAM" id="MobiDB-lite"/>
    </source>
</evidence>
<proteinExistence type="predicted"/>
<feature type="domain" description="Helicase ATP-binding" evidence="6">
    <location>
        <begin position="16"/>
        <end position="180"/>
    </location>
</feature>
<evidence type="ECO:0000259" key="7">
    <source>
        <dbReference type="PROSITE" id="PS51194"/>
    </source>
</evidence>
<dbReference type="SMART" id="SM00490">
    <property type="entry name" value="HELICc"/>
    <property type="match status" value="1"/>
</dbReference>
<dbReference type="EMBL" id="RAWB01000147">
    <property type="protein sequence ID" value="RKH58838.1"/>
    <property type="molecule type" value="Genomic_DNA"/>
</dbReference>
<sequence>MADVALPIDPLLPDIVSTLRGARSLVLEAPPGAGKTTRVPRALLEAGLGQGREIVVLQPRRLPTRLAAQRVSEELGERVGETVGYQVRFEDVRGPKTRMSFVTEGVLGRRLLTDPTLRDVGIVVLDEFHERHLSADISLALLRRLQESARPDLKLVVMSATLEAEPVRAYLGGAPSLRSEGRRFDVSVEYLSAPDERHLDQQVLSALKRLFTQGVDGDVLVFLPGAGEIRRARDTCAEFAERHDADVLPLHGDLSPAEQDRAVRRSSRRKIILSTNVAETSVTIDGVAVVIDSGLARVASHSPWSGLPQLKLGKVSRASAIQRAGRAGRTRAGHCVRLYTQHDFDGRPDQEAPEIRRTDLAETVLSLRASGVKDLGAFPFFEAPPAPAMEAAETLLRRLGAVDAQGKVTDVGQRLLRFPVHPRQGRVIVEGERRGVGADAAVLAALMGERDIRREARANLGGGGRAAAIVSGPSDLLELLERFREAGRSGFSSGRMQSLSLDAGAVQAVERVQKQLRRSVREQGSRPGRPEDVEQALMLSVLAGYPDRVARRRRPRSPELLMFGGGTTSLSEFSVVQDAELMVAVDAEERPGRGAVVRLASAVEAEWLLDLYPDALEEVDTLQWNPESRRVERLTRLAYGNLMLEETRTPAPPSEAAARVLAEAALAAGPERFAEPEALEQWRTRVALLAKAFPEAGFPAVDATFLRDALASLCVGARSFSDLEGVSLLDALYTRLTSDQQRLLANHAPERVTLPGGRGVKVHYEPNKPPWVESRLQDFFGMAQGPSVGAGRVPLVLHLLAPNMRAVQVTTDLAGFWERHYPAIRKELCRKYPRHSWPEDPRHAEPPAPRPPRR</sequence>
<keyword evidence="2" id="KW-0378">Hydrolase</keyword>
<dbReference type="RefSeq" id="WP_120644251.1">
    <property type="nucleotide sequence ID" value="NZ_RAWB01000147.1"/>
</dbReference>
<evidence type="ECO:0000256" key="1">
    <source>
        <dbReference type="ARBA" id="ARBA00022741"/>
    </source>
</evidence>
<reference evidence="9" key="1">
    <citation type="submission" date="2018-09" db="EMBL/GenBank/DDBJ databases">
        <authorList>
            <person name="Livingstone P.G."/>
            <person name="Whitworth D.E."/>
        </authorList>
    </citation>
    <scope>NUCLEOTIDE SEQUENCE [LARGE SCALE GENOMIC DNA]</scope>
    <source>
        <strain evidence="9">CA051B</strain>
    </source>
</reference>
<dbReference type="PIRSF" id="PIRSF005496">
    <property type="entry name" value="ATP_hel_hrpB"/>
    <property type="match status" value="1"/>
</dbReference>
<dbReference type="CDD" id="cd18791">
    <property type="entry name" value="SF2_C_RHA"/>
    <property type="match status" value="1"/>
</dbReference>
<evidence type="ECO:0000259" key="6">
    <source>
        <dbReference type="PROSITE" id="PS51192"/>
    </source>
</evidence>
<feature type="region of interest" description="Disordered" evidence="5">
    <location>
        <begin position="834"/>
        <end position="854"/>
    </location>
</feature>
<name>A0A3A8PS78_9BACT</name>
<dbReference type="InterPro" id="IPR001650">
    <property type="entry name" value="Helicase_C-like"/>
</dbReference>
<organism evidence="8 9">
    <name type="scientific">Corallococcus llansteffanensis</name>
    <dbReference type="NCBI Taxonomy" id="2316731"/>
    <lineage>
        <taxon>Bacteria</taxon>
        <taxon>Pseudomonadati</taxon>
        <taxon>Myxococcota</taxon>
        <taxon>Myxococcia</taxon>
        <taxon>Myxococcales</taxon>
        <taxon>Cystobacterineae</taxon>
        <taxon>Myxococcaceae</taxon>
        <taxon>Corallococcus</taxon>
    </lineage>
</organism>
<protein>
    <submittedName>
        <fullName evidence="8">ATP-dependent helicase HrpB</fullName>
    </submittedName>
</protein>
<evidence type="ECO:0000313" key="8">
    <source>
        <dbReference type="EMBL" id="RKH58838.1"/>
    </source>
</evidence>
<dbReference type="Pfam" id="PF00271">
    <property type="entry name" value="Helicase_C"/>
    <property type="match status" value="1"/>
</dbReference>
<dbReference type="GO" id="GO:0003676">
    <property type="term" value="F:nucleic acid binding"/>
    <property type="evidence" value="ECO:0007669"/>
    <property type="project" value="InterPro"/>
</dbReference>
<keyword evidence="9" id="KW-1185">Reference proteome</keyword>
<dbReference type="InterPro" id="IPR049614">
    <property type="entry name" value="HrpB_DEXH"/>
</dbReference>
<comment type="caution">
    <text evidence="8">The sequence shown here is derived from an EMBL/GenBank/DDBJ whole genome shotgun (WGS) entry which is preliminary data.</text>
</comment>
<dbReference type="PANTHER" id="PTHR43519">
    <property type="entry name" value="ATP-DEPENDENT RNA HELICASE HRPB"/>
    <property type="match status" value="1"/>
</dbReference>
<dbReference type="Gene3D" id="1.20.120.1080">
    <property type="match status" value="1"/>
</dbReference>
<dbReference type="InterPro" id="IPR048333">
    <property type="entry name" value="HA2_WH"/>
</dbReference>
<dbReference type="PROSITE" id="PS51192">
    <property type="entry name" value="HELICASE_ATP_BIND_1"/>
    <property type="match status" value="1"/>
</dbReference>
<dbReference type="Pfam" id="PF08482">
    <property type="entry name" value="HrpB_C"/>
    <property type="match status" value="1"/>
</dbReference>
<keyword evidence="3 8" id="KW-0347">Helicase</keyword>
<gene>
    <name evidence="8" type="primary">hrpB</name>
    <name evidence="8" type="ORF">D7V93_16080</name>
</gene>
<dbReference type="Pfam" id="PF00270">
    <property type="entry name" value="DEAD"/>
    <property type="match status" value="1"/>
</dbReference>
<dbReference type="GO" id="GO:0005524">
    <property type="term" value="F:ATP binding"/>
    <property type="evidence" value="ECO:0007669"/>
    <property type="project" value="UniProtKB-KW"/>
</dbReference>
<dbReference type="GO" id="GO:0016787">
    <property type="term" value="F:hydrolase activity"/>
    <property type="evidence" value="ECO:0007669"/>
    <property type="project" value="UniProtKB-KW"/>
</dbReference>
<dbReference type="SMART" id="SM00847">
    <property type="entry name" value="HA2"/>
    <property type="match status" value="1"/>
</dbReference>
<keyword evidence="1" id="KW-0547">Nucleotide-binding</keyword>
<dbReference type="Pfam" id="PF04408">
    <property type="entry name" value="WHD_HA2"/>
    <property type="match status" value="1"/>
</dbReference>
<dbReference type="CDD" id="cd17990">
    <property type="entry name" value="DEXHc_HrpB"/>
    <property type="match status" value="1"/>
</dbReference>
<dbReference type="AlphaFoldDB" id="A0A3A8PS78"/>
<dbReference type="InterPro" id="IPR010225">
    <property type="entry name" value="HrpB"/>
</dbReference>
<dbReference type="FunFam" id="3.40.50.300:FF:002125">
    <property type="entry name" value="ATP-dependent helicase HrpB"/>
    <property type="match status" value="1"/>
</dbReference>
<evidence type="ECO:0000313" key="9">
    <source>
        <dbReference type="Proteomes" id="UP000272888"/>
    </source>
</evidence>
<feature type="compositionally biased region" description="Basic and acidic residues" evidence="5">
    <location>
        <begin position="834"/>
        <end position="845"/>
    </location>
</feature>
<evidence type="ECO:0000256" key="4">
    <source>
        <dbReference type="ARBA" id="ARBA00022840"/>
    </source>
</evidence>
<dbReference type="InterPro" id="IPR011545">
    <property type="entry name" value="DEAD/DEAH_box_helicase_dom"/>
</dbReference>
<evidence type="ECO:0000256" key="3">
    <source>
        <dbReference type="ARBA" id="ARBA00022806"/>
    </source>
</evidence>
<dbReference type="InterPro" id="IPR007502">
    <property type="entry name" value="Helicase-assoc_dom"/>
</dbReference>
<keyword evidence="4" id="KW-0067">ATP-binding</keyword>
<dbReference type="PROSITE" id="PS51194">
    <property type="entry name" value="HELICASE_CTER"/>
    <property type="match status" value="1"/>
</dbReference>
<dbReference type="Gene3D" id="3.40.50.300">
    <property type="entry name" value="P-loop containing nucleotide triphosphate hydrolases"/>
    <property type="match status" value="2"/>
</dbReference>
<dbReference type="GO" id="GO:0004386">
    <property type="term" value="F:helicase activity"/>
    <property type="evidence" value="ECO:0007669"/>
    <property type="project" value="UniProtKB-KW"/>
</dbReference>
<dbReference type="InterPro" id="IPR014001">
    <property type="entry name" value="Helicase_ATP-bd"/>
</dbReference>